<evidence type="ECO:0000313" key="1">
    <source>
        <dbReference type="EMBL" id="QEA40729.1"/>
    </source>
</evidence>
<dbReference type="PANTHER" id="PTHR37953:SF1">
    <property type="entry name" value="UPF0127 PROTEIN MJ1496"/>
    <property type="match status" value="1"/>
</dbReference>
<evidence type="ECO:0000313" key="2">
    <source>
        <dbReference type="Proteomes" id="UP000321272"/>
    </source>
</evidence>
<dbReference type="RefSeq" id="WP_147185994.1">
    <property type="nucleotide sequence ID" value="NZ_CP042382.1"/>
</dbReference>
<dbReference type="Gene3D" id="2.60.120.1140">
    <property type="entry name" value="Protein of unknown function DUF192"/>
    <property type="match status" value="1"/>
</dbReference>
<dbReference type="OrthoDB" id="5526466at2"/>
<keyword evidence="2" id="KW-1185">Reference proteome</keyword>
<dbReference type="PROSITE" id="PS51318">
    <property type="entry name" value="TAT"/>
    <property type="match status" value="1"/>
</dbReference>
<accession>A0A5B8SUT3</accession>
<dbReference type="PANTHER" id="PTHR37953">
    <property type="entry name" value="UPF0127 PROTEIN MJ1496"/>
    <property type="match status" value="1"/>
</dbReference>
<protein>
    <submittedName>
        <fullName evidence="1">DUF192 domain-containing protein</fullName>
    </submittedName>
</protein>
<dbReference type="EMBL" id="CP042382">
    <property type="protein sequence ID" value="QEA40729.1"/>
    <property type="molecule type" value="Genomic_DNA"/>
</dbReference>
<sequence>MRLSRRRLLVCGGVSLLAPLITRLSPLALAESLPSLETDTLVIHSAQGPHRLEVELARNSAQQAQGLMGRSRLAPEAGMLFLYTTERSAQSAFWMYRTLIPLDIAFIDSDGRIAAIRRMEPCQSQAPQQCPTYEAGVPYLAALEVNAGYFEERDIHPGDCISLPGVMGSCVG</sequence>
<dbReference type="Proteomes" id="UP000321272">
    <property type="component" value="Chromosome"/>
</dbReference>
<reference evidence="1 2" key="1">
    <citation type="submission" date="2019-06" db="EMBL/GenBank/DDBJ databases">
        <title>Genome analyses of bacteria isolated from kimchi.</title>
        <authorList>
            <person name="Lee S."/>
            <person name="Ahn S."/>
            <person name="Roh S."/>
        </authorList>
    </citation>
    <scope>NUCLEOTIDE SEQUENCE [LARGE SCALE GENOMIC DNA]</scope>
    <source>
        <strain evidence="1 2">CBA4606</strain>
    </source>
</reference>
<dbReference type="InterPro" id="IPR006311">
    <property type="entry name" value="TAT_signal"/>
</dbReference>
<gene>
    <name evidence="1" type="ORF">FGL86_17700</name>
</gene>
<dbReference type="AlphaFoldDB" id="A0A5B8SUT3"/>
<name>A0A5B8SUT3_9GAMM</name>
<dbReference type="InterPro" id="IPR038695">
    <property type="entry name" value="Saro_0823-like_sf"/>
</dbReference>
<dbReference type="KEGG" id="paur:FGL86_17700"/>
<dbReference type="InterPro" id="IPR003795">
    <property type="entry name" value="DUF192"/>
</dbReference>
<organism evidence="1 2">
    <name type="scientific">Pistricoccus aurantiacus</name>
    <dbReference type="NCBI Taxonomy" id="1883414"/>
    <lineage>
        <taxon>Bacteria</taxon>
        <taxon>Pseudomonadati</taxon>
        <taxon>Pseudomonadota</taxon>
        <taxon>Gammaproteobacteria</taxon>
        <taxon>Oceanospirillales</taxon>
        <taxon>Halomonadaceae</taxon>
        <taxon>Pistricoccus</taxon>
    </lineage>
</organism>
<proteinExistence type="predicted"/>
<dbReference type="Pfam" id="PF02643">
    <property type="entry name" value="DUF192"/>
    <property type="match status" value="1"/>
</dbReference>